<comment type="caution">
    <text evidence="1">The sequence shown here is derived from an EMBL/GenBank/DDBJ whole genome shotgun (WGS) entry which is preliminary data.</text>
</comment>
<proteinExistence type="predicted"/>
<name>A0A288QPF9_9LACO</name>
<organism evidence="1 2">
    <name type="scientific">Weissella soli</name>
    <dbReference type="NCBI Taxonomy" id="155866"/>
    <lineage>
        <taxon>Bacteria</taxon>
        <taxon>Bacillati</taxon>
        <taxon>Bacillota</taxon>
        <taxon>Bacilli</taxon>
        <taxon>Lactobacillales</taxon>
        <taxon>Lactobacillaceae</taxon>
        <taxon>Weissella</taxon>
    </lineage>
</organism>
<gene>
    <name evidence="1" type="ORF">DFP99_1131</name>
</gene>
<reference evidence="1 2" key="1">
    <citation type="submission" date="2018-07" db="EMBL/GenBank/DDBJ databases">
        <title>Genomic Encyclopedia of Type Strains, Phase III (KMG-III): the genomes of soil and plant-associated and newly described type strains.</title>
        <authorList>
            <person name="Whitman W."/>
        </authorList>
    </citation>
    <scope>NUCLEOTIDE SEQUENCE [LARGE SCALE GENOMIC DNA]</scope>
    <source>
        <strain evidence="1 2">CECT 7031</strain>
    </source>
</reference>
<sequence>MGWEMKKINLQTTFIFGLISVLSYIPIMRTHRVFGQGDLLFHLNRMLGLAEGLRHGQLNYRSFDVLSNIGSATNYFYPFVFTLVFAGLFVVLANHLVLAFYVGELILLFCTLMVAYWSMKSFAGNHKRAFIFAIFWGFSGYRFYLALDQFVLGEAIAFVFLPLVFLGFYEVFFRNHKRWCLLGFGMTLLLYAHMLSVVLTTAIFVVIALSAMLTKRISGYKERIGALIRAISLFIILGAVVWVPLLYQFSMTKIQTTTKQSVLFMASLGDNLVNALNGSYQNIGIFGVVAVVWALVLLFQKRYELNVLFGLIGVIIFILGTNIFPWYAIPFRLQALIQFPYRLFSYATLFLFVFLSKELADRYKQLQHYRLAMVTLMVFSVINFWGHSELLVANRQNNPVLNLKQDRAADSNHQESTFVADTAGLKTILGSRHDYIGMTDYAPINSWQPLNTASLLKQEVLFNHQAVDAKISYQSNQSMYQVTVNQAGWLDLPVLAYGNETVLLDGHQVAIKQSQRGSVAVYLESGQHMIQVSAPAPRWIYGLWIFVFIAWIIVLLRLWSRDKITKVPISAR</sequence>
<dbReference type="KEGG" id="wso:WSWS_01557"/>
<accession>A0A288QPF9</accession>
<evidence type="ECO:0000313" key="2">
    <source>
        <dbReference type="Proteomes" id="UP000254912"/>
    </source>
</evidence>
<dbReference type="AlphaFoldDB" id="A0A288QPF9"/>
<dbReference type="Proteomes" id="UP000254912">
    <property type="component" value="Unassembled WGS sequence"/>
</dbReference>
<keyword evidence="2" id="KW-1185">Reference proteome</keyword>
<dbReference type="EMBL" id="QRAS01000002">
    <property type="protein sequence ID" value="RDL06740.1"/>
    <property type="molecule type" value="Genomic_DNA"/>
</dbReference>
<evidence type="ECO:0000313" key="1">
    <source>
        <dbReference type="EMBL" id="RDL06740.1"/>
    </source>
</evidence>
<protein>
    <submittedName>
        <fullName evidence="1">Uncharacterized protein</fullName>
    </submittedName>
</protein>